<dbReference type="InterPro" id="IPR012337">
    <property type="entry name" value="RNaseH-like_sf"/>
</dbReference>
<dbReference type="CDD" id="cd01647">
    <property type="entry name" value="RT_LTR"/>
    <property type="match status" value="1"/>
</dbReference>
<dbReference type="GO" id="GO:0003676">
    <property type="term" value="F:nucleic acid binding"/>
    <property type="evidence" value="ECO:0007669"/>
    <property type="project" value="InterPro"/>
</dbReference>
<accession>A0AAV1M4X9</accession>
<dbReference type="InterPro" id="IPR036397">
    <property type="entry name" value="RNaseH_sf"/>
</dbReference>
<dbReference type="AlphaFoldDB" id="A0AAV1M4X9"/>
<dbReference type="InterPro" id="IPR001584">
    <property type="entry name" value="Integrase_cat-core"/>
</dbReference>
<name>A0AAV1M4X9_9NEOP</name>
<dbReference type="PROSITE" id="PS50994">
    <property type="entry name" value="INTEGRASE"/>
    <property type="match status" value="1"/>
</dbReference>
<gene>
    <name evidence="4" type="ORF">PARMNEM_LOCUS20030</name>
</gene>
<dbReference type="SUPFAM" id="SSF56672">
    <property type="entry name" value="DNA/RNA polymerases"/>
    <property type="match status" value="1"/>
</dbReference>
<reference evidence="4 5" key="1">
    <citation type="submission" date="2023-11" db="EMBL/GenBank/DDBJ databases">
        <authorList>
            <person name="Hedman E."/>
            <person name="Englund M."/>
            <person name="Stromberg M."/>
            <person name="Nyberg Akerstrom W."/>
            <person name="Nylinder S."/>
            <person name="Jareborg N."/>
            <person name="Kallberg Y."/>
            <person name="Kronander E."/>
        </authorList>
    </citation>
    <scope>NUCLEOTIDE SEQUENCE [LARGE SCALE GENOMIC DNA]</scope>
</reference>
<dbReference type="EMBL" id="CAVLGL010000126">
    <property type="protein sequence ID" value="CAK1601384.1"/>
    <property type="molecule type" value="Genomic_DNA"/>
</dbReference>
<feature type="transmembrane region" description="Helical" evidence="2">
    <location>
        <begin position="797"/>
        <end position="815"/>
    </location>
</feature>
<evidence type="ECO:0000313" key="4">
    <source>
        <dbReference type="EMBL" id="CAK1601384.1"/>
    </source>
</evidence>
<keyword evidence="1" id="KW-0175">Coiled coil</keyword>
<dbReference type="GO" id="GO:0071897">
    <property type="term" value="P:DNA biosynthetic process"/>
    <property type="evidence" value="ECO:0007669"/>
    <property type="project" value="UniProtKB-ARBA"/>
</dbReference>
<dbReference type="GO" id="GO:0042575">
    <property type="term" value="C:DNA polymerase complex"/>
    <property type="evidence" value="ECO:0007669"/>
    <property type="project" value="UniProtKB-ARBA"/>
</dbReference>
<keyword evidence="2" id="KW-0812">Transmembrane</keyword>
<dbReference type="Pfam" id="PF00665">
    <property type="entry name" value="rve"/>
    <property type="match status" value="1"/>
</dbReference>
<dbReference type="InterPro" id="IPR050951">
    <property type="entry name" value="Retrovirus_Pol_polyprotein"/>
</dbReference>
<comment type="caution">
    <text evidence="4">The sequence shown here is derived from an EMBL/GenBank/DDBJ whole genome shotgun (WGS) entry which is preliminary data.</text>
</comment>
<dbReference type="Gene3D" id="3.10.10.10">
    <property type="entry name" value="HIV Type 1 Reverse Transcriptase, subunit A, domain 1"/>
    <property type="match status" value="1"/>
</dbReference>
<proteinExistence type="predicted"/>
<dbReference type="Gene3D" id="3.30.420.10">
    <property type="entry name" value="Ribonuclease H-like superfamily/Ribonuclease H"/>
    <property type="match status" value="1"/>
</dbReference>
<keyword evidence="2" id="KW-0472">Membrane</keyword>
<dbReference type="GO" id="GO:0015074">
    <property type="term" value="P:DNA integration"/>
    <property type="evidence" value="ECO:0007669"/>
    <property type="project" value="InterPro"/>
</dbReference>
<evidence type="ECO:0000259" key="3">
    <source>
        <dbReference type="PROSITE" id="PS50994"/>
    </source>
</evidence>
<evidence type="ECO:0000313" key="5">
    <source>
        <dbReference type="Proteomes" id="UP001314205"/>
    </source>
</evidence>
<dbReference type="SUPFAM" id="SSF53098">
    <property type="entry name" value="Ribonuclease H-like"/>
    <property type="match status" value="1"/>
</dbReference>
<dbReference type="Proteomes" id="UP001314205">
    <property type="component" value="Unassembled WGS sequence"/>
</dbReference>
<dbReference type="PANTHER" id="PTHR37984">
    <property type="entry name" value="PROTEIN CBG26694"/>
    <property type="match status" value="1"/>
</dbReference>
<feature type="domain" description="Integrase catalytic" evidence="3">
    <location>
        <begin position="111"/>
        <end position="275"/>
    </location>
</feature>
<evidence type="ECO:0000256" key="1">
    <source>
        <dbReference type="SAM" id="Coils"/>
    </source>
</evidence>
<evidence type="ECO:0000256" key="2">
    <source>
        <dbReference type="SAM" id="Phobius"/>
    </source>
</evidence>
<dbReference type="InterPro" id="IPR043502">
    <property type="entry name" value="DNA/RNA_pol_sf"/>
</dbReference>
<protein>
    <recommendedName>
        <fullName evidence="3">Integrase catalytic domain-containing protein</fullName>
    </recommendedName>
</protein>
<feature type="coiled-coil region" evidence="1">
    <location>
        <begin position="499"/>
        <end position="526"/>
    </location>
</feature>
<keyword evidence="5" id="KW-1185">Reference proteome</keyword>
<organism evidence="4 5">
    <name type="scientific">Parnassius mnemosyne</name>
    <name type="common">clouded apollo</name>
    <dbReference type="NCBI Taxonomy" id="213953"/>
    <lineage>
        <taxon>Eukaryota</taxon>
        <taxon>Metazoa</taxon>
        <taxon>Ecdysozoa</taxon>
        <taxon>Arthropoda</taxon>
        <taxon>Hexapoda</taxon>
        <taxon>Insecta</taxon>
        <taxon>Pterygota</taxon>
        <taxon>Neoptera</taxon>
        <taxon>Endopterygota</taxon>
        <taxon>Lepidoptera</taxon>
        <taxon>Glossata</taxon>
        <taxon>Ditrysia</taxon>
        <taxon>Papilionoidea</taxon>
        <taxon>Papilionidae</taxon>
        <taxon>Parnassiinae</taxon>
        <taxon>Parnassini</taxon>
        <taxon>Parnassius</taxon>
        <taxon>Driopa</taxon>
    </lineage>
</organism>
<dbReference type="PANTHER" id="PTHR37984:SF15">
    <property type="entry name" value="INTEGRASE CATALYTIC DOMAIN-CONTAINING PROTEIN"/>
    <property type="match status" value="1"/>
</dbReference>
<keyword evidence="2" id="KW-1133">Transmembrane helix</keyword>
<sequence>MGETFLIKHLSLHNFDDETLHVQITNLRTTPKSSTWADIETGVSQGGIVSPIMFSLFINSIIHFSTEVRDQINKMLEQNIIRPSDSAWSSPIWIVPKKADASGKIKWRLVVDFRKVNEKTVDDKYPIPNITDVLDKLGKCQYFTTLDLASGFYQAYYLRDGTAVSVVQALLIFCTHHGIPITIVSDNGPEFTNQLIAEFVRLHKIQHHRVAPHAPNENGIVERFHATILEHLRILKINQKNESAINLMPYALLAYNHSIHSFTKCKPIEVITGHFDPRDPFDIDLSAHLLQQTLLVLHLLLGPALMQEIRLESLSDGPGILPFKLGPARILSHYHAFLQYVNLQELGDKVNSVKTQLISISPNLNNITNSLFQPHIDYLKNKLESVTIQLSSFKTNREKRGLVDGLGSIIKSITGNLDYTDADHFNRAIKSIHEDENKIVTEFNNHVSLTKDLSNQYSRIIDSIVDNQNKLEILIGKINQSEATRDYDLIKYAHFGQVLMILSDNVDSISQELIKLQNNLAFIRANTMHHSIVNLKSIRIMINRATELYGNKKVGDLDIREYYDIIRLGSYYVGNEIVIVFKFPILLPHIYDMYKLSIVPNKRHEILTPPFPFLAIYQKDFQYIEAECPKTSKWYICKEKRSLRSQTSPDCIHHLITKQQTNAVCNPYTVTLDKPAYEELDDKHYTITFPTPTKVHLSCGQDLYKILQGSYLVIVPLKCYIETPLFSISNTKDRLKGQALKIMDIPEEHTSIPSSASAYKLNSINLQHLHATNTKISQQSPLNLRRNDDYSLYHTTIPFYALIISAGALILCILYRRYKPKPTGGTQRNSEEDHPKSLRVYAVPDTEKIDLDQLPAQFTTKVFHSRCSSGGGVTQP</sequence>